<sequence>MLIKSFFNGLIATPILALSLLFQACSNESTFSPIASNGESDAVLSGETVSGVSQKGPFIKGSTVTLYELDEQLHQTGIHYSTTIDNDEGKYHIDSVVLSKPYAWMIVKGNFINEITGKRSYTPITLNGLVKIEKNKDVNINILSHLAFNRIQYLVQQGLNVTQAQKQAEIEVLKAFNIDDDGTPFENMDIFANGEGDAKLLAITLILLNHHDGDIAQTIDLLAQITYDLETDGVWSDTTLKNRVKENSYSATYRTFNSARENMKYMKKTIPNFEKYINKFISPEHQGLVWGHCKNEGELQKNNAYRDSLHICHDSTWVEYTGFRSLSDPFVDTTGKFGTLVDSRDGHVYKTLTLKFENGDSAVWMANTLEFKSKYTYEDINTKLCPDNWHITSKNEWNNMLELTQKNYQYGELLFDQGNDFKWNDNYYVSTTDEYINIHYLNGEVYYTDVGTFSPYYSTSGTAKIRCIKDYPKPEKIPVDTAKYGKLIDNRDGNVYKTLDIEMSDGTTVTWMASLLEFEAPATTDSNTFYAPQHFPGYGRTYTYKQILNKPDDADTTELYPLLYAAENGEKIQGICPEKYHIPNYHEWDKLLEISQSNEQIKQLLIYPQQDFNKRTNTYAFYDKSLVDNFNITGNHDREKEVVSPWRWTFTATMQPFTRTSIIGKETNYTSEYYDRPPHTLRCVKD</sequence>
<dbReference type="InterPro" id="IPR011871">
    <property type="entry name" value="Fib_succ_major"/>
</dbReference>
<feature type="signal peptide" evidence="1">
    <location>
        <begin position="1"/>
        <end position="24"/>
    </location>
</feature>
<proteinExistence type="predicted"/>
<organism evidence="2 3">
    <name type="scientific">Fibrobacter succinogenes</name>
    <name type="common">Bacteroides succinogenes</name>
    <dbReference type="NCBI Taxonomy" id="833"/>
    <lineage>
        <taxon>Bacteria</taxon>
        <taxon>Pseudomonadati</taxon>
        <taxon>Fibrobacterota</taxon>
        <taxon>Fibrobacteria</taxon>
        <taxon>Fibrobacterales</taxon>
        <taxon>Fibrobacteraceae</taxon>
        <taxon>Fibrobacter</taxon>
    </lineage>
</organism>
<accession>A0A380RTP8</accession>
<reference evidence="2 3" key="1">
    <citation type="submission" date="2017-08" db="EMBL/GenBank/DDBJ databases">
        <authorList>
            <person name="de Groot N.N."/>
        </authorList>
    </citation>
    <scope>NUCLEOTIDE SEQUENCE [LARGE SCALE GENOMIC DNA]</scope>
    <source>
        <strain evidence="2 3">HM2</strain>
    </source>
</reference>
<gene>
    <name evidence="2" type="ORF">SAMN05661053_0165</name>
</gene>
<dbReference type="AlphaFoldDB" id="A0A380RTP8"/>
<evidence type="ECO:0000313" key="3">
    <source>
        <dbReference type="Proteomes" id="UP000255423"/>
    </source>
</evidence>
<protein>
    <submittedName>
        <fullName evidence="2">Major paralogous domain-containing protein</fullName>
    </submittedName>
</protein>
<keyword evidence="1" id="KW-0732">Signal</keyword>
<dbReference type="PROSITE" id="PS51257">
    <property type="entry name" value="PROKAR_LIPOPROTEIN"/>
    <property type="match status" value="1"/>
</dbReference>
<dbReference type="Proteomes" id="UP000255423">
    <property type="component" value="Unassembled WGS sequence"/>
</dbReference>
<evidence type="ECO:0000256" key="1">
    <source>
        <dbReference type="SAM" id="SignalP"/>
    </source>
</evidence>
<evidence type="ECO:0000313" key="2">
    <source>
        <dbReference type="EMBL" id="SUQ18943.1"/>
    </source>
</evidence>
<feature type="chain" id="PRO_5016723224" evidence="1">
    <location>
        <begin position="25"/>
        <end position="686"/>
    </location>
</feature>
<dbReference type="NCBIfam" id="TIGR02145">
    <property type="entry name" value="Fib_succ_major"/>
    <property type="match status" value="1"/>
</dbReference>
<name>A0A380RTP8_FIBSU</name>
<dbReference type="EMBL" id="UHJL01000001">
    <property type="protein sequence ID" value="SUQ18943.1"/>
    <property type="molecule type" value="Genomic_DNA"/>
</dbReference>
<dbReference type="RefSeq" id="WP_109571749.1">
    <property type="nucleotide sequence ID" value="NZ_UHJL01000001.1"/>
</dbReference>